<evidence type="ECO:0000256" key="6">
    <source>
        <dbReference type="ARBA" id="ARBA00022837"/>
    </source>
</evidence>
<feature type="domain" description="Cadherin" evidence="13">
    <location>
        <begin position="1272"/>
        <end position="1375"/>
    </location>
</feature>
<feature type="domain" description="Cadherin" evidence="13">
    <location>
        <begin position="244"/>
        <end position="363"/>
    </location>
</feature>
<evidence type="ECO:0000313" key="15">
    <source>
        <dbReference type="WBParaSite" id="PTRK_0001611700.1"/>
    </source>
</evidence>
<evidence type="ECO:0000313" key="14">
    <source>
        <dbReference type="Proteomes" id="UP000038045"/>
    </source>
</evidence>
<feature type="domain" description="Cadherin" evidence="13">
    <location>
        <begin position="142"/>
        <end position="245"/>
    </location>
</feature>
<dbReference type="PROSITE" id="PS00232">
    <property type="entry name" value="CADHERIN_1"/>
    <property type="match status" value="2"/>
</dbReference>
<sequence length="1974" mass="223210">MCIYFLLLLLLMAKTDIVVRMDSQRNIFVLPPRFEQAIYNFKIPENHSPGRIGIVKAHHRAEEILNDRTIYSILTLNEQSNYFVIDGNTGEINSTKSFDFEDEVTRFELKILGCLVSKPGLCGEADVLVSIVDMNDNSPIFNQEIYNLTVPMDLSAGSEIITLSAKDIDSGKNGQISYKLILNDTDKDIFSIDNITGTIYLEKEFEKRLVYQFEVEASDNGEPSLSSKAVINIVLGGSNPTAPEFDEFRYDINREAPIPAGVVLVQVHASDPDPGPEGIIKYQFGNASNVQMKKNLEKLSINEETGKISSIVELTANDGPIMQIIVEAIDQSSIFKRKSQTVVVIHIVSNQTDKLEFVPLPKIVYISSEKSLGSPIIRISAKSSLNELITFSLESDNRIKKYFMIEEDKLVLSRKLQPGEYILKMKASIRNDYLTASHQMKVVVMKDREKFPVFERLSYQFHIPINADFPLKLPKLNCTLANSPIEYSVFPSKDLPDGLNIDQVTGELTVNESFVLGYRKKGYVFVVVRARNMMSPQFFSDVGVTIKVDDTVFSSLLYRFTIDENTPVGSIINSSIKITNDENNDDRDIQYFVEPDDKFNIDKNGNLIVKKLIDLEKMKPESNGIINLNVIGKQNGETSSAKVQIKINDINEFPPQFVDEILKFTIDDENSKGDQLGTIAIRDEDFSGPGPLIFKFETQGQDVFVDIDNEGNVILKDNVNNIEIGEYELILTVKDKDGNEIEKLVTFERVSVDTVTEPILYEMEPIDWNVPDGSSFIGTKLLITMPLEENVTADWNFDILKGNEDNMFRVNRHNGSTAELEILTNDIHERLYLLDINGTNLANKLETMQLSVTVNFTNALQQFIPEFINEVPETVHISSDVNQTIPIFSATATVQADPNLPILYTVDSNSKEKIFSIDKDGNVYLVHVPNEEISRAYKVTVNAVSGTFKNEKVIAVIIDKFDTEETTINLLSTTEQNIISMTPSDTLITITPLPTNSERGEVVGKIDFNENDFNRENYKLKIDPEDYSLLFDADIDTGKVVMKRIPLSGWNRDDIKFNIKLIKINSENADIPTAHIEIQLQDVITTTNRIIIQPITSNIIASTTSNDMSQIDVTPSTVVMNSTLYTKESEYITTTQIGGIISLPDITNVTKRKIFETDVYYGEIKEGFYSTGVFVKLKPSNFKQEEFTKNNKVNYKIIYDNNNSSVLSSQFPIHVRRNNGDIIAIGDIDREKIDELKFFVEGTEVNNPTNKERVSVIIKILDVNDNKPIFENSTPIVLPVFSTTRPTEIIGTITAIDGDENESGKISYTLNDHGLNMFTIDKDNGNIILLKPLEYTNKTNFVDIIATDNGNPPLSTVYKLRIDTFPVNSDEEPLFNEGTYFYKIPYSHQLDIPFGQMVAGIGEYNYEIYPEDLFSIDKNNGKLYLSHSPTVEQCNTPQLVFVNATSKLSEIKASTTFEVTFDSCSSMKPNLQSTTGSPTSGQTECVFNSKVYSTEIVENAIGINKLLTLTSTCGDDAVYSIFQGEDKFVIDKNTGEFFVAKPLDYEIKTTHYVIVQVNYKYSEQVRDKRQPSTNKIIDDYVKNRLTQSQALIVIHVLNVNDNPPKFQNINKDMSKYIFYLNWKTKESEVVGNVRAFDADINDKIEYYLLRDEFDDYDYFHIDKDTGKIRLYKNVFYSDKSVFNVKIMATDSMNNVTTDALFYKIAPGVNIVSIGLNDTGNINENEIVRKLGTIVDKDIRLVNKQSVSGINSEDEQMNKTQLLVYGIDKKTNEPIKDDVLKTDFIGKLRQIHTSGIKVNSVSTLNNISHFGLSKLEYLLIILCVLLLLFTCCIFCLICYFCKRNKNISKNEKDYMIDVINAGPRPYNVELISRKNAQEILQSKDIPEPKEDVTDALEALYGKIDRTRKSNNNQKKNTNILDLKTDQTEYTHDRGISYDIEDPTQMIEASIINRAYSPNENEIEKGKPSLKKKIII</sequence>
<dbReference type="SMART" id="SM00112">
    <property type="entry name" value="CA"/>
    <property type="match status" value="8"/>
</dbReference>
<dbReference type="STRING" id="131310.A0A0N5A3B1"/>
<protein>
    <submittedName>
        <fullName evidence="15">Cadherin domain-containing protein</fullName>
    </submittedName>
</protein>
<feature type="domain" description="Cadherin" evidence="13">
    <location>
        <begin position="1156"/>
        <end position="1270"/>
    </location>
</feature>
<dbReference type="Proteomes" id="UP000038045">
    <property type="component" value="Unplaced"/>
</dbReference>
<keyword evidence="7 11" id="KW-1133">Transmembrane helix</keyword>
<evidence type="ECO:0000256" key="3">
    <source>
        <dbReference type="ARBA" id="ARBA00022692"/>
    </source>
</evidence>
<keyword evidence="5" id="KW-0677">Repeat</keyword>
<comment type="subcellular location">
    <subcellularLocation>
        <location evidence="1">Membrane</location>
    </subcellularLocation>
</comment>
<feature type="domain" description="Cadherin" evidence="13">
    <location>
        <begin position="35"/>
        <end position="141"/>
    </location>
</feature>
<dbReference type="Gene3D" id="2.60.40.60">
    <property type="entry name" value="Cadherins"/>
    <property type="match status" value="11"/>
</dbReference>
<feature type="chain" id="PRO_5005892600" evidence="12">
    <location>
        <begin position="18"/>
        <end position="1974"/>
    </location>
</feature>
<evidence type="ECO:0000259" key="13">
    <source>
        <dbReference type="PROSITE" id="PS50268"/>
    </source>
</evidence>
<evidence type="ECO:0000256" key="9">
    <source>
        <dbReference type="ARBA" id="ARBA00023157"/>
    </source>
</evidence>
<evidence type="ECO:0000256" key="2">
    <source>
        <dbReference type="ARBA" id="ARBA00022536"/>
    </source>
</evidence>
<evidence type="ECO:0000256" key="7">
    <source>
        <dbReference type="ARBA" id="ARBA00022989"/>
    </source>
</evidence>
<dbReference type="PROSITE" id="PS50268">
    <property type="entry name" value="CADHERIN_2"/>
    <property type="match status" value="8"/>
</dbReference>
<dbReference type="InterPro" id="IPR002126">
    <property type="entry name" value="Cadherin-like_dom"/>
</dbReference>
<dbReference type="PANTHER" id="PTHR24026:SF88">
    <property type="entry name" value="CADHERIN DOMAIN-CONTAINING PROTEIN"/>
    <property type="match status" value="1"/>
</dbReference>
<dbReference type="GO" id="GO:0030855">
    <property type="term" value="P:epithelial cell differentiation"/>
    <property type="evidence" value="ECO:0007669"/>
    <property type="project" value="UniProtKB-ARBA"/>
</dbReference>
<keyword evidence="9" id="KW-1015">Disulfide bond</keyword>
<evidence type="ECO:0000256" key="8">
    <source>
        <dbReference type="ARBA" id="ARBA00023136"/>
    </source>
</evidence>
<evidence type="ECO:0000256" key="1">
    <source>
        <dbReference type="ARBA" id="ARBA00004370"/>
    </source>
</evidence>
<evidence type="ECO:0000256" key="12">
    <source>
        <dbReference type="SAM" id="SignalP"/>
    </source>
</evidence>
<feature type="transmembrane region" description="Helical" evidence="11">
    <location>
        <begin position="1816"/>
        <end position="1840"/>
    </location>
</feature>
<dbReference type="GO" id="GO:0007156">
    <property type="term" value="P:homophilic cell adhesion via plasma membrane adhesion molecules"/>
    <property type="evidence" value="ECO:0007669"/>
    <property type="project" value="InterPro"/>
</dbReference>
<dbReference type="FunFam" id="2.60.40.60:FF:000013">
    <property type="entry name" value="Cadherin EGF LAG seven-pass G-type receptor"/>
    <property type="match status" value="1"/>
</dbReference>
<dbReference type="InterPro" id="IPR020894">
    <property type="entry name" value="Cadherin_CS"/>
</dbReference>
<keyword evidence="2" id="KW-0245">EGF-like domain</keyword>
<proteinExistence type="predicted"/>
<evidence type="ECO:0000256" key="11">
    <source>
        <dbReference type="SAM" id="Phobius"/>
    </source>
</evidence>
<feature type="domain" description="Cadherin" evidence="13">
    <location>
        <begin position="1519"/>
        <end position="1606"/>
    </location>
</feature>
<keyword evidence="3 11" id="KW-0812">Transmembrane</keyword>
<feature type="domain" description="Cadherin" evidence="13">
    <location>
        <begin position="554"/>
        <end position="657"/>
    </location>
</feature>
<evidence type="ECO:0000256" key="10">
    <source>
        <dbReference type="PROSITE-ProRule" id="PRU00043"/>
    </source>
</evidence>
<reference evidence="15" key="1">
    <citation type="submission" date="2017-02" db="UniProtKB">
        <authorList>
            <consortium name="WormBaseParasite"/>
        </authorList>
    </citation>
    <scope>IDENTIFICATION</scope>
</reference>
<keyword evidence="8 11" id="KW-0472">Membrane</keyword>
<dbReference type="PRINTS" id="PR00205">
    <property type="entry name" value="CADHERIN"/>
</dbReference>
<dbReference type="InterPro" id="IPR015919">
    <property type="entry name" value="Cadherin-like_sf"/>
</dbReference>
<dbReference type="GO" id="GO:0005886">
    <property type="term" value="C:plasma membrane"/>
    <property type="evidence" value="ECO:0007669"/>
    <property type="project" value="InterPro"/>
</dbReference>
<keyword evidence="4 12" id="KW-0732">Signal</keyword>
<dbReference type="WBParaSite" id="PTRK_0001611700.1">
    <property type="protein sequence ID" value="PTRK_0001611700.1"/>
    <property type="gene ID" value="PTRK_0001611700"/>
</dbReference>
<name>A0A0N5A3B1_PARTI</name>
<dbReference type="PANTHER" id="PTHR24026">
    <property type="entry name" value="FAT ATYPICAL CADHERIN-RELATED"/>
    <property type="match status" value="1"/>
</dbReference>
<evidence type="ECO:0000256" key="4">
    <source>
        <dbReference type="ARBA" id="ARBA00022729"/>
    </source>
</evidence>
<dbReference type="GO" id="GO:0005509">
    <property type="term" value="F:calcium ion binding"/>
    <property type="evidence" value="ECO:0007669"/>
    <property type="project" value="UniProtKB-UniRule"/>
</dbReference>
<evidence type="ECO:0000256" key="5">
    <source>
        <dbReference type="ARBA" id="ARBA00022737"/>
    </source>
</evidence>
<feature type="signal peptide" evidence="12">
    <location>
        <begin position="1"/>
        <end position="17"/>
    </location>
</feature>
<keyword evidence="14" id="KW-1185">Reference proteome</keyword>
<organism evidence="14 15">
    <name type="scientific">Parastrongyloides trichosuri</name>
    <name type="common">Possum-specific nematode worm</name>
    <dbReference type="NCBI Taxonomy" id="131310"/>
    <lineage>
        <taxon>Eukaryota</taxon>
        <taxon>Metazoa</taxon>
        <taxon>Ecdysozoa</taxon>
        <taxon>Nematoda</taxon>
        <taxon>Chromadorea</taxon>
        <taxon>Rhabditida</taxon>
        <taxon>Tylenchina</taxon>
        <taxon>Panagrolaimomorpha</taxon>
        <taxon>Strongyloidoidea</taxon>
        <taxon>Strongyloididae</taxon>
        <taxon>Parastrongyloides</taxon>
    </lineage>
</organism>
<dbReference type="SUPFAM" id="SSF49313">
    <property type="entry name" value="Cadherin-like"/>
    <property type="match status" value="11"/>
</dbReference>
<feature type="domain" description="Cadherin" evidence="13">
    <location>
        <begin position="1612"/>
        <end position="1727"/>
    </location>
</feature>
<dbReference type="CDD" id="cd11304">
    <property type="entry name" value="Cadherin_repeat"/>
    <property type="match status" value="9"/>
</dbReference>
<dbReference type="Pfam" id="PF00028">
    <property type="entry name" value="Cadherin"/>
    <property type="match status" value="2"/>
</dbReference>
<keyword evidence="6 10" id="KW-0106">Calcium</keyword>
<accession>A0A0N5A3B1</accession>